<keyword evidence="10" id="KW-0458">Lysosome</keyword>
<dbReference type="AlphaFoldDB" id="S7MJJ7"/>
<dbReference type="Proteomes" id="UP000052978">
    <property type="component" value="Unassembled WGS sequence"/>
</dbReference>
<evidence type="ECO:0000256" key="6">
    <source>
        <dbReference type="ARBA" id="ARBA00022807"/>
    </source>
</evidence>
<dbReference type="PROSITE" id="PS00139">
    <property type="entry name" value="THIOL_PROTEASE_CYS"/>
    <property type="match status" value="1"/>
</dbReference>
<dbReference type="CDD" id="cd02248">
    <property type="entry name" value="Peptidase_C1A"/>
    <property type="match status" value="1"/>
</dbReference>
<evidence type="ECO:0000259" key="16">
    <source>
        <dbReference type="SMART" id="SM00645"/>
    </source>
</evidence>
<dbReference type="InterPro" id="IPR013128">
    <property type="entry name" value="Peptidase_C1A"/>
</dbReference>
<dbReference type="InterPro" id="IPR000169">
    <property type="entry name" value="Pept_cys_AS"/>
</dbReference>
<name>S7MJJ7_MYOBR</name>
<evidence type="ECO:0000313" key="18">
    <source>
        <dbReference type="Proteomes" id="UP000052978"/>
    </source>
</evidence>
<keyword evidence="7" id="KW-0865">Zymogen</keyword>
<evidence type="ECO:0000313" key="17">
    <source>
        <dbReference type="EMBL" id="EPQ04301.1"/>
    </source>
</evidence>
<evidence type="ECO:0000256" key="10">
    <source>
        <dbReference type="ARBA" id="ARBA00023228"/>
    </source>
</evidence>
<organism evidence="17 18">
    <name type="scientific">Myotis brandtii</name>
    <name type="common">Brandt's bat</name>
    <dbReference type="NCBI Taxonomy" id="109478"/>
    <lineage>
        <taxon>Eukaryota</taxon>
        <taxon>Metazoa</taxon>
        <taxon>Chordata</taxon>
        <taxon>Craniata</taxon>
        <taxon>Vertebrata</taxon>
        <taxon>Euteleostomi</taxon>
        <taxon>Mammalia</taxon>
        <taxon>Eutheria</taxon>
        <taxon>Laurasiatheria</taxon>
        <taxon>Chiroptera</taxon>
        <taxon>Yangochiroptera</taxon>
        <taxon>Vespertilionidae</taxon>
        <taxon>Myotis</taxon>
    </lineage>
</organism>
<sequence>MELRALWLLCWCGCWCYGGGGHGAGPGATFTRMGPRSSEQQAAAFRESLNRHRYLNSLFPSENSTAIYGINQFSYLFPEEFKAIYLRSKTSRFPRYSPEGPMLISNMSLPLRFDWRDKHVVTQVRNQQACGGCWAFSVVGAVESAYAIKGKPLEDLSVQQVIDCSYNNYGCNGGSTFNALNWLNKMQVKLVRDSEYPFKEQNGLCHYFSDSHSGFSIKGYTAHDFSDQEDEMAKALLTFGPLVGIVDAVSWQDYLGGIIQHHCSSGEANHAIIITGFDKTGIVDAVSWQDYLGGIIQHHCSSGEANHAIIITGFDKTGTTPYWIVRNSWGSSWGVDGYAHVKMGSNICGIADFVSAVFV</sequence>
<evidence type="ECO:0000256" key="4">
    <source>
        <dbReference type="ARBA" id="ARBA00022729"/>
    </source>
</evidence>
<dbReference type="GO" id="GO:0006508">
    <property type="term" value="P:proteolysis"/>
    <property type="evidence" value="ECO:0007669"/>
    <property type="project" value="UniProtKB-KW"/>
</dbReference>
<evidence type="ECO:0000256" key="9">
    <source>
        <dbReference type="ARBA" id="ARBA00023180"/>
    </source>
</evidence>
<dbReference type="SUPFAM" id="SSF54001">
    <property type="entry name" value="Cysteine proteinases"/>
    <property type="match status" value="2"/>
</dbReference>
<keyword evidence="3" id="KW-0645">Protease</keyword>
<dbReference type="PANTHER" id="PTHR12411">
    <property type="entry name" value="CYSTEINE PROTEASE FAMILY C1-RELATED"/>
    <property type="match status" value="1"/>
</dbReference>
<feature type="chain" id="PRO_5018724907" description="Cathepsin O" evidence="15">
    <location>
        <begin position="24"/>
        <end position="359"/>
    </location>
</feature>
<keyword evidence="9" id="KW-0325">Glycoprotein</keyword>
<keyword evidence="4 15" id="KW-0732">Signal</keyword>
<keyword evidence="6" id="KW-0788">Thiol protease</keyword>
<evidence type="ECO:0000256" key="11">
    <source>
        <dbReference type="ARBA" id="ARBA00051025"/>
    </source>
</evidence>
<evidence type="ECO:0000256" key="15">
    <source>
        <dbReference type="SAM" id="SignalP"/>
    </source>
</evidence>
<dbReference type="InterPro" id="IPR038765">
    <property type="entry name" value="Papain-like_cys_pep_sf"/>
</dbReference>
<keyword evidence="5" id="KW-0378">Hydrolase</keyword>
<evidence type="ECO:0000256" key="7">
    <source>
        <dbReference type="ARBA" id="ARBA00023145"/>
    </source>
</evidence>
<accession>S7MJJ7</accession>
<evidence type="ECO:0000256" key="2">
    <source>
        <dbReference type="ARBA" id="ARBA00008455"/>
    </source>
</evidence>
<dbReference type="FunFam" id="3.90.70.10:FF:000079">
    <property type="entry name" value="Cathepsin O"/>
    <property type="match status" value="1"/>
</dbReference>
<evidence type="ECO:0000256" key="8">
    <source>
        <dbReference type="ARBA" id="ARBA00023157"/>
    </source>
</evidence>
<comment type="subcellular location">
    <subcellularLocation>
        <location evidence="1">Lysosome</location>
    </subcellularLocation>
</comment>
<comment type="catalytic activity">
    <reaction evidence="11">
        <text>The recombinant human enzyme hydrolyzes synthetic endopeptidase substrates including Z-Phe-Arg-NHMec and Z-Arg-Arg-NHMec.</text>
        <dbReference type="EC" id="3.4.22.42"/>
    </reaction>
</comment>
<comment type="similarity">
    <text evidence="2">Belongs to the peptidase C1 family.</text>
</comment>
<keyword evidence="8" id="KW-1015">Disulfide bond</keyword>
<proteinExistence type="inferred from homology"/>
<evidence type="ECO:0000256" key="1">
    <source>
        <dbReference type="ARBA" id="ARBA00004371"/>
    </source>
</evidence>
<dbReference type="GO" id="GO:0005764">
    <property type="term" value="C:lysosome"/>
    <property type="evidence" value="ECO:0007669"/>
    <property type="project" value="UniProtKB-SubCell"/>
</dbReference>
<dbReference type="PRINTS" id="PR00705">
    <property type="entry name" value="PAPAIN"/>
</dbReference>
<dbReference type="EC" id="3.4.22.42" evidence="13"/>
<dbReference type="GO" id="GO:0008234">
    <property type="term" value="F:cysteine-type peptidase activity"/>
    <property type="evidence" value="ECO:0007669"/>
    <property type="project" value="UniProtKB-KW"/>
</dbReference>
<evidence type="ECO:0000256" key="13">
    <source>
        <dbReference type="ARBA" id="ARBA00066464"/>
    </source>
</evidence>
<reference evidence="17 18" key="1">
    <citation type="journal article" date="2013" name="Nat. Commun.">
        <title>Genome analysis reveals insights into physiology and longevity of the Brandt's bat Myotis brandtii.</title>
        <authorList>
            <person name="Seim I."/>
            <person name="Fang X."/>
            <person name="Xiong Z."/>
            <person name="Lobanov A.V."/>
            <person name="Huang Z."/>
            <person name="Ma S."/>
            <person name="Feng Y."/>
            <person name="Turanov A.A."/>
            <person name="Zhu Y."/>
            <person name="Lenz T.L."/>
            <person name="Gerashchenko M.V."/>
            <person name="Fan D."/>
            <person name="Hee Yim S."/>
            <person name="Yao X."/>
            <person name="Jordan D."/>
            <person name="Xiong Y."/>
            <person name="Ma Y."/>
            <person name="Lyapunov A.N."/>
            <person name="Chen G."/>
            <person name="Kulakova O.I."/>
            <person name="Sun Y."/>
            <person name="Lee S.G."/>
            <person name="Bronson R.T."/>
            <person name="Moskalev A.A."/>
            <person name="Sunyaev S.R."/>
            <person name="Zhang G."/>
            <person name="Krogh A."/>
            <person name="Wang J."/>
            <person name="Gladyshev V.N."/>
        </authorList>
    </citation>
    <scope>NUCLEOTIDE SEQUENCE [LARGE SCALE GENOMIC DNA]</scope>
</reference>
<evidence type="ECO:0000256" key="3">
    <source>
        <dbReference type="ARBA" id="ARBA00022670"/>
    </source>
</evidence>
<dbReference type="EMBL" id="KE161520">
    <property type="protein sequence ID" value="EPQ04301.1"/>
    <property type="molecule type" value="Genomic_DNA"/>
</dbReference>
<evidence type="ECO:0000256" key="12">
    <source>
        <dbReference type="ARBA" id="ARBA00053492"/>
    </source>
</evidence>
<dbReference type="Gene3D" id="3.90.70.10">
    <property type="entry name" value="Cysteine proteinases"/>
    <property type="match status" value="2"/>
</dbReference>
<dbReference type="SMART" id="SM00645">
    <property type="entry name" value="Pept_C1"/>
    <property type="match status" value="1"/>
</dbReference>
<dbReference type="InterPro" id="IPR000668">
    <property type="entry name" value="Peptidase_C1A_C"/>
</dbReference>
<comment type="function">
    <text evidence="12">Proteolytic enzyme possibly involved in normal cellular protein degradation and turnover.</text>
</comment>
<feature type="signal peptide" evidence="15">
    <location>
        <begin position="1"/>
        <end position="23"/>
    </location>
</feature>
<protein>
    <recommendedName>
        <fullName evidence="14">Cathepsin O</fullName>
        <ecNumber evidence="13">3.4.22.42</ecNumber>
    </recommendedName>
</protein>
<feature type="domain" description="Peptidase C1A papain C-terminal" evidence="16">
    <location>
        <begin position="109"/>
        <end position="358"/>
    </location>
</feature>
<dbReference type="Pfam" id="PF00112">
    <property type="entry name" value="Peptidase_C1"/>
    <property type="match status" value="2"/>
</dbReference>
<evidence type="ECO:0000256" key="14">
    <source>
        <dbReference type="ARBA" id="ARBA00072046"/>
    </source>
</evidence>
<evidence type="ECO:0000256" key="5">
    <source>
        <dbReference type="ARBA" id="ARBA00022801"/>
    </source>
</evidence>
<keyword evidence="18" id="KW-1185">Reference proteome</keyword>
<gene>
    <name evidence="17" type="ORF">D623_10024475</name>
</gene>
<dbReference type="InterPro" id="IPR039417">
    <property type="entry name" value="Peptidase_C1A_papain-like"/>
</dbReference>